<evidence type="ECO:0000256" key="1">
    <source>
        <dbReference type="SAM" id="MobiDB-lite"/>
    </source>
</evidence>
<evidence type="ECO:0000313" key="4">
    <source>
        <dbReference type="EMBL" id="MCF2530098.1"/>
    </source>
</evidence>
<dbReference type="CDD" id="cd04486">
    <property type="entry name" value="YhcR_OBF_like"/>
    <property type="match status" value="1"/>
</dbReference>
<evidence type="ECO:0000259" key="3">
    <source>
        <dbReference type="PROSITE" id="PS51841"/>
    </source>
</evidence>
<dbReference type="PROSITE" id="PS51841">
    <property type="entry name" value="LTD"/>
    <property type="match status" value="1"/>
</dbReference>
<keyword evidence="4" id="KW-0378">Hydrolase</keyword>
<dbReference type="AlphaFoldDB" id="A0AA41U0S3"/>
<dbReference type="InterPro" id="IPR001322">
    <property type="entry name" value="Lamin_tail_dom"/>
</dbReference>
<keyword evidence="4" id="KW-0255">Endonuclease</keyword>
<dbReference type="EMBL" id="JAKFHA010000014">
    <property type="protein sequence ID" value="MCF2530098.1"/>
    <property type="molecule type" value="Genomic_DNA"/>
</dbReference>
<keyword evidence="5" id="KW-1185">Reference proteome</keyword>
<dbReference type="PANTHER" id="PTHR42834:SF1">
    <property type="entry name" value="ENDONUCLEASE_EXONUCLEASE_PHOSPHATASE FAMILY PROTEIN (AFU_ORTHOLOGUE AFUA_3G09210)"/>
    <property type="match status" value="1"/>
</dbReference>
<name>A0AA41U0S3_9ACTN</name>
<dbReference type="Pfam" id="PF03372">
    <property type="entry name" value="Exo_endo_phos"/>
    <property type="match status" value="1"/>
</dbReference>
<dbReference type="CDD" id="cd10283">
    <property type="entry name" value="MnuA_DNase1-like"/>
    <property type="match status" value="1"/>
</dbReference>
<feature type="domain" description="LTD" evidence="3">
    <location>
        <begin position="17"/>
        <end position="158"/>
    </location>
</feature>
<dbReference type="Gene3D" id="3.60.10.10">
    <property type="entry name" value="Endonuclease/exonuclease/phosphatase"/>
    <property type="match status" value="1"/>
</dbReference>
<protein>
    <submittedName>
        <fullName evidence="4">Endonuclease/exonuclease/phosphatase family protein</fullName>
    </submittedName>
</protein>
<organism evidence="4 5">
    <name type="scientific">Yinghuangia soli</name>
    <dbReference type="NCBI Taxonomy" id="2908204"/>
    <lineage>
        <taxon>Bacteria</taxon>
        <taxon>Bacillati</taxon>
        <taxon>Actinomycetota</taxon>
        <taxon>Actinomycetes</taxon>
        <taxon>Kitasatosporales</taxon>
        <taxon>Streptomycetaceae</taxon>
        <taxon>Yinghuangia</taxon>
    </lineage>
</organism>
<dbReference type="GO" id="GO:0004519">
    <property type="term" value="F:endonuclease activity"/>
    <property type="evidence" value="ECO:0007669"/>
    <property type="project" value="UniProtKB-KW"/>
</dbReference>
<dbReference type="RefSeq" id="WP_235054768.1">
    <property type="nucleotide sequence ID" value="NZ_JAKFHA010000014.1"/>
</dbReference>
<proteinExistence type="predicted"/>
<keyword evidence="4" id="KW-0540">Nuclease</keyword>
<dbReference type="PANTHER" id="PTHR42834">
    <property type="entry name" value="ENDONUCLEASE/EXONUCLEASE/PHOSPHATASE FAMILY PROTEIN (AFU_ORTHOLOGUE AFUA_3G09210)"/>
    <property type="match status" value="1"/>
</dbReference>
<feature type="region of interest" description="Disordered" evidence="1">
    <location>
        <begin position="190"/>
        <end position="222"/>
    </location>
</feature>
<accession>A0AA41U0S3</accession>
<evidence type="ECO:0000313" key="5">
    <source>
        <dbReference type="Proteomes" id="UP001165378"/>
    </source>
</evidence>
<reference evidence="4" key="1">
    <citation type="submission" date="2022-01" db="EMBL/GenBank/DDBJ databases">
        <title>Genome-Based Taxonomic Classification of the Phylum Actinobacteria.</title>
        <authorList>
            <person name="Gao Y."/>
        </authorList>
    </citation>
    <scope>NUCLEOTIDE SEQUENCE</scope>
    <source>
        <strain evidence="4">KLBMP 8922</strain>
    </source>
</reference>
<dbReference type="InterPro" id="IPR036691">
    <property type="entry name" value="Endo/exonu/phosph_ase_sf"/>
</dbReference>
<dbReference type="InterPro" id="IPR005135">
    <property type="entry name" value="Endo/exonuclease/phosphatase"/>
</dbReference>
<dbReference type="SUPFAM" id="SSF56219">
    <property type="entry name" value="DNase I-like"/>
    <property type="match status" value="1"/>
</dbReference>
<comment type="caution">
    <text evidence="4">The sequence shown here is derived from an EMBL/GenBank/DDBJ whole genome shotgun (WGS) entry which is preliminary data.</text>
</comment>
<dbReference type="Proteomes" id="UP001165378">
    <property type="component" value="Unassembled WGS sequence"/>
</dbReference>
<evidence type="ECO:0000256" key="2">
    <source>
        <dbReference type="SAM" id="SignalP"/>
    </source>
</evidence>
<feature type="signal peptide" evidence="2">
    <location>
        <begin position="1"/>
        <end position="23"/>
    </location>
</feature>
<keyword evidence="2" id="KW-0732">Signal</keyword>
<gene>
    <name evidence="4" type="ORF">LZ495_23145</name>
</gene>
<sequence length="813" mass="84129">MATALAGALAATPVLFVPSAAVAAPSADAVVAEVYGGGGNAGATLNQDFVELANRGGTALALDGWSVQYLPAAPSPTSKWQAIALTGSLAPNGRYLVAAAKGSGGTVPLPAPDASGGFNMSGTAGTVALVQGTTPLTCLTAADCLADASVRDLVGYGTAVVREGAPAPATANATSAARGAALADTDDNAADFAAGAPTPLNSRGEGPVDPGPGPGGPSARIHEIQGTGRVSPKNNTQVTAVPGVVTAIRAFGSARGFWFQDTAPDADPRTSEGLFVFTGSATPQVAVGDLVAVDGKVTEFYPGSASSNGQSMTQVTGATWKVTSSGNALPAAVVVDAASVPDAYTADGDLEARPLEPTAYALDFYESLEGQRVQVSDTRITGATTEFNELWATVEPTQNPTAAGGTLYNSYAAQNGGRIKVTSLIPFAERPFPKANVGDTLSGVTAGPLNYDSFGGYVIAATTLGTVTSAGRTPEVTRDQRNTELAIATYNVENLSPVDAQAKFDRLARGIVTNLSTPDIVALEEIQDNTGPVNDGVVAANQTLDKLVEAIVAAGGPRYEWRTIDPQDGKDGGQPGGNIRNAFLFDAKRVQFVDRAGGDATTAVGVRKNWLGQTQLTLSPGRVAPADEAWTSSRKPLAAEFKFRGRTVFVVANHFASKGGDQTLDSRTQPPVRSSEVQRIKQAQVLHGFVGEILKADPRANIVVLGDLNDFAFSPSVQALTGDGSLKALVETLPANEQYGYVFNGNSQVLDHILASPRVTRFEYDIVHVNAEFADQASDHDPQVLRVRPSTGNDFLDTVDQWFEGWLDSLPAS</sequence>
<feature type="chain" id="PRO_5041338857" evidence="2">
    <location>
        <begin position="24"/>
        <end position="813"/>
    </location>
</feature>